<comment type="caution">
    <text evidence="1">The sequence shown here is derived from an EMBL/GenBank/DDBJ whole genome shotgun (WGS) entry which is preliminary data.</text>
</comment>
<evidence type="ECO:0000313" key="1">
    <source>
        <dbReference type="EMBL" id="RLE49686.1"/>
    </source>
</evidence>
<dbReference type="Proteomes" id="UP000278475">
    <property type="component" value="Unassembled WGS sequence"/>
</dbReference>
<dbReference type="AlphaFoldDB" id="A0A497ERE5"/>
<proteinExistence type="predicted"/>
<sequence>MDLKAKLLYDLLIVSHLEGEDVSLSQVANALRNVDEYRHLLKVLEHELGDMPPRVVFAKLRLLNAWHEPFSIAAKQYLEDHLLAGLDKKLDNWRKICRSTP</sequence>
<organism evidence="1 2">
    <name type="scientific">Thermoproteota archaeon</name>
    <dbReference type="NCBI Taxonomy" id="2056631"/>
    <lineage>
        <taxon>Archaea</taxon>
        <taxon>Thermoproteota</taxon>
    </lineage>
</organism>
<evidence type="ECO:0000313" key="2">
    <source>
        <dbReference type="Proteomes" id="UP000278475"/>
    </source>
</evidence>
<reference evidence="1 2" key="1">
    <citation type="submission" date="2018-06" db="EMBL/GenBank/DDBJ databases">
        <title>Extensive metabolic versatility and redundancy in microbially diverse, dynamic hydrothermal sediments.</title>
        <authorList>
            <person name="Dombrowski N."/>
            <person name="Teske A."/>
            <person name="Baker B.J."/>
        </authorList>
    </citation>
    <scope>NUCLEOTIDE SEQUENCE [LARGE SCALE GENOMIC DNA]</scope>
    <source>
        <strain evidence="1">B66_G16</strain>
    </source>
</reference>
<name>A0A497ERE5_9CREN</name>
<accession>A0A497ERE5</accession>
<protein>
    <submittedName>
        <fullName evidence="1">Uncharacterized protein</fullName>
    </submittedName>
</protein>
<dbReference type="EMBL" id="QMQV01000026">
    <property type="protein sequence ID" value="RLE49686.1"/>
    <property type="molecule type" value="Genomic_DNA"/>
</dbReference>
<gene>
    <name evidence="1" type="ORF">DRJ31_04040</name>
</gene>